<feature type="repeat" description="Solcar" evidence="9">
    <location>
        <begin position="6"/>
        <end position="86"/>
    </location>
</feature>
<accession>A0A6P8ZHI7</accession>
<dbReference type="Pfam" id="PF00153">
    <property type="entry name" value="Mito_carr"/>
    <property type="match status" value="3"/>
</dbReference>
<sequence>MDVLSWKEFVAGWAGGVAGLGVGHPADTIKVRQQAFTERIGVLKTLRTTLKYEGVRGLYKGMLFPLLSSGALNALFFGVYANTLRFIEQKRAPGVERRNNWGDDPSTKSGHPNRSTLDVFAAGCVGGLFACTLACPIDLIKIQMQSQTGVASSKEWGHHVEPKHKGMLDCIRRLCHKRGVRGLYTGMCPMLLRDVVSYGVYMTVYETGLQNLHWNPVVSTLVSGGCAGVVSWGVIIPIDLVKSRIQADDIKKPMYRGVVDCVKKSYQAHGLPVFFRGFSMMMVRSFPVNAATFLVYESTLHLLKPDMDLSDLGLIDP</sequence>
<dbReference type="GO" id="GO:0005289">
    <property type="term" value="F:high-affinity L-arginine transmembrane transporter activity"/>
    <property type="evidence" value="ECO:0007669"/>
    <property type="project" value="TreeGrafter"/>
</dbReference>
<dbReference type="PROSITE" id="PS50920">
    <property type="entry name" value="SOLCAR"/>
    <property type="match status" value="3"/>
</dbReference>
<keyword evidence="7" id="KW-0496">Mitochondrion</keyword>
<dbReference type="OrthoDB" id="1924968at2759"/>
<keyword evidence="5" id="KW-0677">Repeat</keyword>
<dbReference type="RefSeq" id="XP_034231924.1">
    <property type="nucleotide sequence ID" value="XM_034376033.1"/>
</dbReference>
<dbReference type="InterPro" id="IPR002067">
    <property type="entry name" value="MCP"/>
</dbReference>
<evidence type="ECO:0000256" key="9">
    <source>
        <dbReference type="PROSITE-ProRule" id="PRU00282"/>
    </source>
</evidence>
<keyword evidence="12" id="KW-1185">Reference proteome</keyword>
<dbReference type="FunCoup" id="A0A6P8ZHI7">
    <property type="interactions" value="25"/>
</dbReference>
<evidence type="ECO:0000313" key="13">
    <source>
        <dbReference type="RefSeq" id="XP_034231924.1"/>
    </source>
</evidence>
<feature type="transmembrane region" description="Helical" evidence="11">
    <location>
        <begin position="62"/>
        <end position="81"/>
    </location>
</feature>
<keyword evidence="8 9" id="KW-0472">Membrane</keyword>
<evidence type="ECO:0000256" key="6">
    <source>
        <dbReference type="ARBA" id="ARBA00022989"/>
    </source>
</evidence>
<evidence type="ECO:0000256" key="8">
    <source>
        <dbReference type="ARBA" id="ARBA00023136"/>
    </source>
</evidence>
<evidence type="ECO:0000313" key="12">
    <source>
        <dbReference type="Proteomes" id="UP000515158"/>
    </source>
</evidence>
<dbReference type="AlphaFoldDB" id="A0A6P8ZHI7"/>
<dbReference type="InParanoid" id="A0A6P8ZHI7"/>
<evidence type="ECO:0000256" key="7">
    <source>
        <dbReference type="ARBA" id="ARBA00023128"/>
    </source>
</evidence>
<feature type="repeat" description="Solcar" evidence="9">
    <location>
        <begin position="114"/>
        <end position="211"/>
    </location>
</feature>
<protein>
    <submittedName>
        <fullName evidence="13">Solute carrier family 25 member 45-like</fullName>
    </submittedName>
</protein>
<evidence type="ECO:0000256" key="3">
    <source>
        <dbReference type="ARBA" id="ARBA00022448"/>
    </source>
</evidence>
<keyword evidence="3 10" id="KW-0813">Transport</keyword>
<dbReference type="GO" id="GO:1990575">
    <property type="term" value="P:mitochondrial L-ornithine transmembrane transport"/>
    <property type="evidence" value="ECO:0007669"/>
    <property type="project" value="TreeGrafter"/>
</dbReference>
<name>A0A6P8ZHI7_THRPL</name>
<comment type="similarity">
    <text evidence="2 10">Belongs to the mitochondrial carrier (TC 2.A.29) family.</text>
</comment>
<feature type="repeat" description="Solcar" evidence="9">
    <location>
        <begin position="215"/>
        <end position="302"/>
    </location>
</feature>
<dbReference type="InterPro" id="IPR050567">
    <property type="entry name" value="Mitochondrial_Carrier"/>
</dbReference>
<proteinExistence type="inferred from homology"/>
<keyword evidence="6 11" id="KW-1133">Transmembrane helix</keyword>
<dbReference type="Proteomes" id="UP000515158">
    <property type="component" value="Unplaced"/>
</dbReference>
<evidence type="ECO:0000256" key="5">
    <source>
        <dbReference type="ARBA" id="ARBA00022737"/>
    </source>
</evidence>
<keyword evidence="4 9" id="KW-0812">Transmembrane</keyword>
<dbReference type="PANTHER" id="PTHR45624">
    <property type="entry name" value="MITOCHONDRIAL BASIC AMINO ACIDS TRANSPORTER-RELATED"/>
    <property type="match status" value="1"/>
</dbReference>
<feature type="transmembrane region" description="Helical" evidence="11">
    <location>
        <begin position="221"/>
        <end position="241"/>
    </location>
</feature>
<evidence type="ECO:0000256" key="11">
    <source>
        <dbReference type="SAM" id="Phobius"/>
    </source>
</evidence>
<dbReference type="PANTHER" id="PTHR45624:SF1">
    <property type="entry name" value="SD08189P"/>
    <property type="match status" value="1"/>
</dbReference>
<comment type="subcellular location">
    <subcellularLocation>
        <location evidence="1">Mitochondrion membrane</location>
        <topology evidence="1">Multi-pass membrane protein</topology>
    </subcellularLocation>
</comment>
<dbReference type="GO" id="GO:0031966">
    <property type="term" value="C:mitochondrial membrane"/>
    <property type="evidence" value="ECO:0007669"/>
    <property type="project" value="UniProtKB-SubCell"/>
</dbReference>
<evidence type="ECO:0000256" key="4">
    <source>
        <dbReference type="ARBA" id="ARBA00022692"/>
    </source>
</evidence>
<dbReference type="InterPro" id="IPR018108">
    <property type="entry name" value="MCP_transmembrane"/>
</dbReference>
<feature type="transmembrane region" description="Helical" evidence="11">
    <location>
        <begin position="182"/>
        <end position="201"/>
    </location>
</feature>
<dbReference type="GeneID" id="117639940"/>
<dbReference type="KEGG" id="tpal:117639940"/>
<dbReference type="InterPro" id="IPR023395">
    <property type="entry name" value="MCP_dom_sf"/>
</dbReference>
<organism evidence="13">
    <name type="scientific">Thrips palmi</name>
    <name type="common">Melon thrips</name>
    <dbReference type="NCBI Taxonomy" id="161013"/>
    <lineage>
        <taxon>Eukaryota</taxon>
        <taxon>Metazoa</taxon>
        <taxon>Ecdysozoa</taxon>
        <taxon>Arthropoda</taxon>
        <taxon>Hexapoda</taxon>
        <taxon>Insecta</taxon>
        <taxon>Pterygota</taxon>
        <taxon>Neoptera</taxon>
        <taxon>Paraneoptera</taxon>
        <taxon>Thysanoptera</taxon>
        <taxon>Terebrantia</taxon>
        <taxon>Thripoidea</taxon>
        <taxon>Thripidae</taxon>
        <taxon>Thrips</taxon>
    </lineage>
</organism>
<evidence type="ECO:0000256" key="1">
    <source>
        <dbReference type="ARBA" id="ARBA00004225"/>
    </source>
</evidence>
<dbReference type="Gene3D" id="1.50.40.10">
    <property type="entry name" value="Mitochondrial carrier domain"/>
    <property type="match status" value="1"/>
</dbReference>
<reference evidence="13" key="1">
    <citation type="submission" date="2025-08" db="UniProtKB">
        <authorList>
            <consortium name="RefSeq"/>
        </authorList>
    </citation>
    <scope>IDENTIFICATION</scope>
    <source>
        <tissue evidence="13">Total insect</tissue>
    </source>
</reference>
<evidence type="ECO:0000256" key="10">
    <source>
        <dbReference type="RuleBase" id="RU000488"/>
    </source>
</evidence>
<dbReference type="SUPFAM" id="SSF103506">
    <property type="entry name" value="Mitochondrial carrier"/>
    <property type="match status" value="1"/>
</dbReference>
<gene>
    <name evidence="13" type="primary">LOC117639940</name>
</gene>
<dbReference type="PRINTS" id="PR00926">
    <property type="entry name" value="MITOCARRIER"/>
</dbReference>
<evidence type="ECO:0000256" key="2">
    <source>
        <dbReference type="ARBA" id="ARBA00006375"/>
    </source>
</evidence>